<sequence>MHRGAVAHRAGQAAEMAVADDYQRRGYGVACMRWRGRAGEVDLIARDGDGLIFVEVKRGRSFSRAAERLGRRQMERLCTTAQEFCATEPHGSLTEIRFDVALVDQYGAVRVIENAFGTA</sequence>
<organism evidence="3 4">
    <name type="scientific">Roseivivax marinus</name>
    <dbReference type="NCBI Taxonomy" id="1379903"/>
    <lineage>
        <taxon>Bacteria</taxon>
        <taxon>Pseudomonadati</taxon>
        <taxon>Pseudomonadota</taxon>
        <taxon>Alphaproteobacteria</taxon>
        <taxon>Rhodobacterales</taxon>
        <taxon>Roseobacteraceae</taxon>
        <taxon>Roseivivax</taxon>
    </lineage>
</organism>
<dbReference type="STRING" id="1379903.ATO8_14712"/>
<comment type="caution">
    <text evidence="3">The sequence shown here is derived from an EMBL/GenBank/DDBJ whole genome shotgun (WGS) entry which is preliminary data.</text>
</comment>
<dbReference type="PANTHER" id="PTHR34039:SF1">
    <property type="entry name" value="UPF0102 PROTEIN YRAN"/>
    <property type="match status" value="1"/>
</dbReference>
<evidence type="ECO:0000313" key="4">
    <source>
        <dbReference type="Proteomes" id="UP000019063"/>
    </source>
</evidence>
<name>W4HGQ7_9RHOB</name>
<dbReference type="EMBL" id="AQQW01000009">
    <property type="protein sequence ID" value="ETW11927.1"/>
    <property type="molecule type" value="Genomic_DNA"/>
</dbReference>
<gene>
    <name evidence="3" type="ORF">ATO8_14712</name>
</gene>
<dbReference type="PATRIC" id="fig|1317118.6.peg.3027"/>
<dbReference type="Pfam" id="PF02021">
    <property type="entry name" value="UPF0102"/>
    <property type="match status" value="1"/>
</dbReference>
<protein>
    <recommendedName>
        <fullName evidence="2">UPF0102 protein ATO8_14712</fullName>
    </recommendedName>
</protein>
<dbReference type="Proteomes" id="UP000019063">
    <property type="component" value="Unassembled WGS sequence"/>
</dbReference>
<accession>W4HGQ7</accession>
<dbReference type="Gene3D" id="3.40.1350.10">
    <property type="match status" value="1"/>
</dbReference>
<dbReference type="InterPro" id="IPR003509">
    <property type="entry name" value="UPF0102_YraN-like"/>
</dbReference>
<keyword evidence="4" id="KW-1185">Reference proteome</keyword>
<dbReference type="AlphaFoldDB" id="W4HGQ7"/>
<reference evidence="3 4" key="1">
    <citation type="journal article" date="2014" name="Antonie Van Leeuwenhoek">
        <title>Roseivivax atlanticus sp. nov., isolated from surface seawater of the Atlantic Ocean.</title>
        <authorList>
            <person name="Li G."/>
            <person name="Lai Q."/>
            <person name="Liu X."/>
            <person name="Sun F."/>
            <person name="Shao Z."/>
        </authorList>
    </citation>
    <scope>NUCLEOTIDE SEQUENCE [LARGE SCALE GENOMIC DNA]</scope>
    <source>
        <strain evidence="3 4">22II-s10s</strain>
    </source>
</reference>
<dbReference type="HAMAP" id="MF_00048">
    <property type="entry name" value="UPF0102"/>
    <property type="match status" value="1"/>
</dbReference>
<proteinExistence type="inferred from homology"/>
<evidence type="ECO:0000256" key="2">
    <source>
        <dbReference type="HAMAP-Rule" id="MF_00048"/>
    </source>
</evidence>
<comment type="similarity">
    <text evidence="1 2">Belongs to the UPF0102 family.</text>
</comment>
<evidence type="ECO:0000313" key="3">
    <source>
        <dbReference type="EMBL" id="ETW11927.1"/>
    </source>
</evidence>
<dbReference type="eggNOG" id="COG0792">
    <property type="taxonomic scope" value="Bacteria"/>
</dbReference>
<dbReference type="GO" id="GO:0003676">
    <property type="term" value="F:nucleic acid binding"/>
    <property type="evidence" value="ECO:0007669"/>
    <property type="project" value="InterPro"/>
</dbReference>
<evidence type="ECO:0000256" key="1">
    <source>
        <dbReference type="ARBA" id="ARBA00006738"/>
    </source>
</evidence>
<dbReference type="SUPFAM" id="SSF52980">
    <property type="entry name" value="Restriction endonuclease-like"/>
    <property type="match status" value="1"/>
</dbReference>
<dbReference type="PANTHER" id="PTHR34039">
    <property type="entry name" value="UPF0102 PROTEIN YRAN"/>
    <property type="match status" value="1"/>
</dbReference>
<dbReference type="InterPro" id="IPR011335">
    <property type="entry name" value="Restrct_endonuc-II-like"/>
</dbReference>
<dbReference type="InterPro" id="IPR011856">
    <property type="entry name" value="tRNA_endonuc-like_dom_sf"/>
</dbReference>